<comment type="caution">
    <text evidence="2">The sequence shown here is derived from an EMBL/GenBank/DDBJ whole genome shotgun (WGS) entry which is preliminary data.</text>
</comment>
<feature type="region of interest" description="Disordered" evidence="1">
    <location>
        <begin position="1"/>
        <end position="53"/>
    </location>
</feature>
<protein>
    <submittedName>
        <fullName evidence="2">Uncharacterized protein</fullName>
    </submittedName>
</protein>
<reference evidence="2" key="2">
    <citation type="submission" date="2020-11" db="EMBL/GenBank/DDBJ databases">
        <authorList>
            <person name="McCartney M.A."/>
            <person name="Auch B."/>
            <person name="Kono T."/>
            <person name="Mallez S."/>
            <person name="Becker A."/>
            <person name="Gohl D.M."/>
            <person name="Silverstein K.A.T."/>
            <person name="Koren S."/>
            <person name="Bechman K.B."/>
            <person name="Herman A."/>
            <person name="Abrahante J.E."/>
            <person name="Garbe J."/>
        </authorList>
    </citation>
    <scope>NUCLEOTIDE SEQUENCE</scope>
    <source>
        <strain evidence="2">Duluth1</strain>
        <tissue evidence="2">Whole animal</tissue>
    </source>
</reference>
<reference evidence="2" key="1">
    <citation type="journal article" date="2019" name="bioRxiv">
        <title>The Genome of the Zebra Mussel, Dreissena polymorpha: A Resource for Invasive Species Research.</title>
        <authorList>
            <person name="McCartney M.A."/>
            <person name="Auch B."/>
            <person name="Kono T."/>
            <person name="Mallez S."/>
            <person name="Zhang Y."/>
            <person name="Obille A."/>
            <person name="Becker A."/>
            <person name="Abrahante J.E."/>
            <person name="Garbe J."/>
            <person name="Badalamenti J.P."/>
            <person name="Herman A."/>
            <person name="Mangelson H."/>
            <person name="Liachko I."/>
            <person name="Sullivan S."/>
            <person name="Sone E.D."/>
            <person name="Koren S."/>
            <person name="Silverstein K.A.T."/>
            <person name="Beckman K.B."/>
            <person name="Gohl D.M."/>
        </authorList>
    </citation>
    <scope>NUCLEOTIDE SEQUENCE</scope>
    <source>
        <strain evidence="2">Duluth1</strain>
        <tissue evidence="2">Whole animal</tissue>
    </source>
</reference>
<proteinExistence type="predicted"/>
<dbReference type="Proteomes" id="UP000828390">
    <property type="component" value="Unassembled WGS sequence"/>
</dbReference>
<feature type="compositionally biased region" description="Acidic residues" evidence="1">
    <location>
        <begin position="34"/>
        <end position="49"/>
    </location>
</feature>
<accession>A0A9D4D6Q4</accession>
<gene>
    <name evidence="2" type="ORF">DPMN_045534</name>
</gene>
<dbReference type="AlphaFoldDB" id="A0A9D4D6Q4"/>
<dbReference type="EMBL" id="JAIWYP010000011">
    <property type="protein sequence ID" value="KAH3738891.1"/>
    <property type="molecule type" value="Genomic_DNA"/>
</dbReference>
<name>A0A9D4D6Q4_DREPO</name>
<organism evidence="2 3">
    <name type="scientific">Dreissena polymorpha</name>
    <name type="common">Zebra mussel</name>
    <name type="synonym">Mytilus polymorpha</name>
    <dbReference type="NCBI Taxonomy" id="45954"/>
    <lineage>
        <taxon>Eukaryota</taxon>
        <taxon>Metazoa</taxon>
        <taxon>Spiralia</taxon>
        <taxon>Lophotrochozoa</taxon>
        <taxon>Mollusca</taxon>
        <taxon>Bivalvia</taxon>
        <taxon>Autobranchia</taxon>
        <taxon>Heteroconchia</taxon>
        <taxon>Euheterodonta</taxon>
        <taxon>Imparidentia</taxon>
        <taxon>Neoheterodontei</taxon>
        <taxon>Myida</taxon>
        <taxon>Dreissenoidea</taxon>
        <taxon>Dreissenidae</taxon>
        <taxon>Dreissena</taxon>
    </lineage>
</organism>
<evidence type="ECO:0000256" key="1">
    <source>
        <dbReference type="SAM" id="MobiDB-lite"/>
    </source>
</evidence>
<feature type="compositionally biased region" description="Polar residues" evidence="1">
    <location>
        <begin position="23"/>
        <end position="32"/>
    </location>
</feature>
<evidence type="ECO:0000313" key="3">
    <source>
        <dbReference type="Proteomes" id="UP000828390"/>
    </source>
</evidence>
<evidence type="ECO:0000313" key="2">
    <source>
        <dbReference type="EMBL" id="KAH3738891.1"/>
    </source>
</evidence>
<sequence length="80" mass="9134">MYTLQVTEKGIPPQTVRERVEASSATANDSDMSYSEEEKEAYSEEEEEEPKSFLTREHCLGLPPSARVMKGRQSCKYNDK</sequence>
<keyword evidence="3" id="KW-1185">Reference proteome</keyword>